<dbReference type="SUPFAM" id="SSF52402">
    <property type="entry name" value="Adenine nucleotide alpha hydrolases-like"/>
    <property type="match status" value="1"/>
</dbReference>
<feature type="domain" description="Lysidine-tRNA(Ile) synthetase C-terminal" evidence="9">
    <location>
        <begin position="382"/>
        <end position="456"/>
    </location>
</feature>
<evidence type="ECO:0000256" key="6">
    <source>
        <dbReference type="ARBA" id="ARBA00022840"/>
    </source>
</evidence>
<name>A0ABV1FNH1_9BACT</name>
<dbReference type="Pfam" id="PF01171">
    <property type="entry name" value="ATP_bind_3"/>
    <property type="match status" value="1"/>
</dbReference>
<organism evidence="10 11">
    <name type="scientific">Hallella faecis</name>
    <dbReference type="NCBI Taxonomy" id="2841596"/>
    <lineage>
        <taxon>Bacteria</taxon>
        <taxon>Pseudomonadati</taxon>
        <taxon>Bacteroidota</taxon>
        <taxon>Bacteroidia</taxon>
        <taxon>Bacteroidales</taxon>
        <taxon>Prevotellaceae</taxon>
        <taxon>Hallella</taxon>
    </lineage>
</organism>
<dbReference type="HAMAP" id="MF_01161">
    <property type="entry name" value="tRNA_Ile_lys_synt"/>
    <property type="match status" value="1"/>
</dbReference>
<evidence type="ECO:0000256" key="1">
    <source>
        <dbReference type="ARBA" id="ARBA00004496"/>
    </source>
</evidence>
<gene>
    <name evidence="8 10" type="primary">tilS</name>
    <name evidence="10" type="ORF">AAAT34_02660</name>
</gene>
<comment type="caution">
    <text evidence="10">The sequence shown here is derived from an EMBL/GenBank/DDBJ whole genome shotgun (WGS) entry which is preliminary data.</text>
</comment>
<comment type="subcellular location">
    <subcellularLocation>
        <location evidence="1 8">Cytoplasm</location>
    </subcellularLocation>
</comment>
<feature type="binding site" evidence="8">
    <location>
        <begin position="38"/>
        <end position="43"/>
    </location>
    <ligand>
        <name>ATP</name>
        <dbReference type="ChEBI" id="CHEBI:30616"/>
    </ligand>
</feature>
<dbReference type="Gene3D" id="3.40.50.620">
    <property type="entry name" value="HUPs"/>
    <property type="match status" value="1"/>
</dbReference>
<protein>
    <recommendedName>
        <fullName evidence="8">tRNA(Ile)-lysidine synthase</fullName>
        <ecNumber evidence="8">6.3.4.19</ecNumber>
    </recommendedName>
    <alternativeName>
        <fullName evidence="8">tRNA(Ile)-2-lysyl-cytidine synthase</fullName>
    </alternativeName>
    <alternativeName>
        <fullName evidence="8">tRNA(Ile)-lysidine synthetase</fullName>
    </alternativeName>
</protein>
<comment type="function">
    <text evidence="8">Ligates lysine onto the cytidine present at position 34 of the AUA codon-specific tRNA(Ile) that contains the anticodon CAU, in an ATP-dependent manner. Cytidine is converted to lysidine, thus changing the amino acid specificity of the tRNA from methionine to isoleucine.</text>
</comment>
<evidence type="ECO:0000256" key="2">
    <source>
        <dbReference type="ARBA" id="ARBA00022490"/>
    </source>
</evidence>
<dbReference type="InterPro" id="IPR014729">
    <property type="entry name" value="Rossmann-like_a/b/a_fold"/>
</dbReference>
<keyword evidence="6 8" id="KW-0067">ATP-binding</keyword>
<dbReference type="PANTHER" id="PTHR43033">
    <property type="entry name" value="TRNA(ILE)-LYSIDINE SYNTHASE-RELATED"/>
    <property type="match status" value="1"/>
</dbReference>
<dbReference type="SUPFAM" id="SSF56037">
    <property type="entry name" value="PheT/TilS domain"/>
    <property type="match status" value="1"/>
</dbReference>
<evidence type="ECO:0000256" key="8">
    <source>
        <dbReference type="HAMAP-Rule" id="MF_01161"/>
    </source>
</evidence>
<dbReference type="InterPro" id="IPR011063">
    <property type="entry name" value="TilS/TtcA_N"/>
</dbReference>
<keyword evidence="3 8" id="KW-0436">Ligase</keyword>
<dbReference type="Proteomes" id="UP001487296">
    <property type="component" value="Unassembled WGS sequence"/>
</dbReference>
<evidence type="ECO:0000256" key="3">
    <source>
        <dbReference type="ARBA" id="ARBA00022598"/>
    </source>
</evidence>
<comment type="similarity">
    <text evidence="8">Belongs to the tRNA(Ile)-lysidine synthase family.</text>
</comment>
<comment type="catalytic activity">
    <reaction evidence="7 8">
        <text>cytidine(34) in tRNA(Ile2) + L-lysine + ATP = lysidine(34) in tRNA(Ile2) + AMP + diphosphate + H(+)</text>
        <dbReference type="Rhea" id="RHEA:43744"/>
        <dbReference type="Rhea" id="RHEA-COMP:10625"/>
        <dbReference type="Rhea" id="RHEA-COMP:10670"/>
        <dbReference type="ChEBI" id="CHEBI:15378"/>
        <dbReference type="ChEBI" id="CHEBI:30616"/>
        <dbReference type="ChEBI" id="CHEBI:32551"/>
        <dbReference type="ChEBI" id="CHEBI:33019"/>
        <dbReference type="ChEBI" id="CHEBI:82748"/>
        <dbReference type="ChEBI" id="CHEBI:83665"/>
        <dbReference type="ChEBI" id="CHEBI:456215"/>
        <dbReference type="EC" id="6.3.4.19"/>
    </reaction>
</comment>
<proteinExistence type="inferred from homology"/>
<accession>A0ABV1FNH1</accession>
<evidence type="ECO:0000256" key="5">
    <source>
        <dbReference type="ARBA" id="ARBA00022741"/>
    </source>
</evidence>
<dbReference type="InterPro" id="IPR012796">
    <property type="entry name" value="Lysidine-tRNA-synth_C"/>
</dbReference>
<sequence length="459" mass="52335">MMDNTNHNMVHTFERKIEDAISRRDLLCRDGFYVVALSGGPDSVALLRVLVSLGYTVHAAHCNFHLRGEESNRDEKFCEALCKKMGIELHRIHFDTAGYAKLHQVSIEMAARTLRYSYFDQLCKDIAARGICVAHHSDDQVETILLNLVRGTGLRGLQGMRWRNGNILRPLLGVTRNDVMQYLEAVGQDYVTDHTNLEDEVQRNKLRLNIIPQLEKINPAVKENVLRMAEHLGEADAIIHQALHDQAEKVCNPTTTEGVSLNIDLRLLHQQPSPEHLLWHLLSPYGFRRTQVGEIVDNQTNGNMWLANKWVAFIDREHLLVINKDEWGIATPAMHIPECGTYVLRQGNHERRFSFQQTEGPMEPSRHPHTVTLDADNVAFPLTLRPVEAGDRFVPFGMKHSKLVSDFLTDQKVSVIERRQQLVLVDAAGAIVWVVGRRVDDRVALNKNTTQRVLTIKWM</sequence>
<evidence type="ECO:0000313" key="11">
    <source>
        <dbReference type="Proteomes" id="UP001487296"/>
    </source>
</evidence>
<dbReference type="CDD" id="cd01992">
    <property type="entry name" value="TilS_N"/>
    <property type="match status" value="1"/>
</dbReference>
<dbReference type="InterPro" id="IPR012795">
    <property type="entry name" value="tRNA_Ile_lys_synt_N"/>
</dbReference>
<dbReference type="EC" id="6.3.4.19" evidence="8"/>
<keyword evidence="2 8" id="KW-0963">Cytoplasm</keyword>
<keyword evidence="5 8" id="KW-0547">Nucleotide-binding</keyword>
<dbReference type="InterPro" id="IPR012094">
    <property type="entry name" value="tRNA_Ile_lys_synt"/>
</dbReference>
<dbReference type="RefSeq" id="WP_252344849.1">
    <property type="nucleotide sequence ID" value="NZ_JAHKBE010000004.1"/>
</dbReference>
<dbReference type="EMBL" id="JBBNFP010000005">
    <property type="protein sequence ID" value="MEQ2485954.1"/>
    <property type="molecule type" value="Genomic_DNA"/>
</dbReference>
<keyword evidence="4 8" id="KW-0819">tRNA processing</keyword>
<dbReference type="NCBIfam" id="TIGR02433">
    <property type="entry name" value="lysidine_TilS_C"/>
    <property type="match status" value="1"/>
</dbReference>
<dbReference type="NCBIfam" id="TIGR02432">
    <property type="entry name" value="lysidine_TilS_N"/>
    <property type="match status" value="1"/>
</dbReference>
<dbReference type="PANTHER" id="PTHR43033:SF1">
    <property type="entry name" value="TRNA(ILE)-LYSIDINE SYNTHASE-RELATED"/>
    <property type="match status" value="1"/>
</dbReference>
<keyword evidence="11" id="KW-1185">Reference proteome</keyword>
<evidence type="ECO:0000256" key="7">
    <source>
        <dbReference type="ARBA" id="ARBA00048539"/>
    </source>
</evidence>
<comment type="domain">
    <text evidence="8">The N-terminal region contains the highly conserved SGGXDS motif, predicted to be a P-loop motif involved in ATP binding.</text>
</comment>
<dbReference type="Pfam" id="PF11734">
    <property type="entry name" value="TilS_C"/>
    <property type="match status" value="1"/>
</dbReference>
<dbReference type="GO" id="GO:0032267">
    <property type="term" value="F:tRNA(Ile)-lysidine synthase activity"/>
    <property type="evidence" value="ECO:0007669"/>
    <property type="project" value="UniProtKB-EC"/>
</dbReference>
<dbReference type="SMART" id="SM00977">
    <property type="entry name" value="TilS_C"/>
    <property type="match status" value="1"/>
</dbReference>
<reference evidence="10 11" key="1">
    <citation type="submission" date="2024-04" db="EMBL/GenBank/DDBJ databases">
        <title>Human intestinal bacterial collection.</title>
        <authorList>
            <person name="Pauvert C."/>
            <person name="Hitch T.C.A."/>
            <person name="Clavel T."/>
        </authorList>
    </citation>
    <scope>NUCLEOTIDE SEQUENCE [LARGE SCALE GENOMIC DNA]</scope>
    <source>
        <strain evidence="10 11">CLA-AA-H145</strain>
    </source>
</reference>
<evidence type="ECO:0000313" key="10">
    <source>
        <dbReference type="EMBL" id="MEQ2485954.1"/>
    </source>
</evidence>
<evidence type="ECO:0000259" key="9">
    <source>
        <dbReference type="SMART" id="SM00977"/>
    </source>
</evidence>
<evidence type="ECO:0000256" key="4">
    <source>
        <dbReference type="ARBA" id="ARBA00022694"/>
    </source>
</evidence>